<sequence>MSAGKLETSGGRAGLLILDMVNCFDFPGADDLEPRALRAALTTDRLRQQFHEREWPVIYVNDNFGEWHSEPSRLIARALENDNPVTRLLQPSDQDYFIIKPQFSGFYSTNLPVLLPRLGVRRLVLTGVATDICVLFTAADAHMREYTLWVPQDAVAAEDDKRGKWALQIMAQSLGAQTAATSELSVDEWLASLED</sequence>
<dbReference type="EMBL" id="LYMM01000021">
    <property type="protein sequence ID" value="PNU05874.1"/>
    <property type="molecule type" value="Genomic_DNA"/>
</dbReference>
<dbReference type="PANTHER" id="PTHR43540:SF6">
    <property type="entry name" value="ISOCHORISMATASE-LIKE DOMAIN-CONTAINING PROTEIN"/>
    <property type="match status" value="1"/>
</dbReference>
<evidence type="ECO:0000259" key="2">
    <source>
        <dbReference type="Pfam" id="PF00857"/>
    </source>
</evidence>
<dbReference type="CDD" id="cd00431">
    <property type="entry name" value="cysteine_hydrolases"/>
    <property type="match status" value="1"/>
</dbReference>
<protein>
    <submittedName>
        <fullName evidence="3">Isochorismatase</fullName>
    </submittedName>
</protein>
<evidence type="ECO:0000256" key="1">
    <source>
        <dbReference type="ARBA" id="ARBA00022801"/>
    </source>
</evidence>
<dbReference type="RefSeq" id="WP_103094836.1">
    <property type="nucleotide sequence ID" value="NZ_LYMM01000021.1"/>
</dbReference>
<dbReference type="InterPro" id="IPR050272">
    <property type="entry name" value="Isochorismatase-like_hydrls"/>
</dbReference>
<keyword evidence="1" id="KW-0378">Hydrolase</keyword>
<dbReference type="PANTHER" id="PTHR43540">
    <property type="entry name" value="PEROXYUREIDOACRYLATE/UREIDOACRYLATE AMIDOHYDROLASE-RELATED"/>
    <property type="match status" value="1"/>
</dbReference>
<dbReference type="InterPro" id="IPR000868">
    <property type="entry name" value="Isochorismatase-like_dom"/>
</dbReference>
<comment type="caution">
    <text evidence="3">The sequence shown here is derived from an EMBL/GenBank/DDBJ whole genome shotgun (WGS) entry which is preliminary data.</text>
</comment>
<dbReference type="SUPFAM" id="SSF52499">
    <property type="entry name" value="Isochorismatase-like hydrolases"/>
    <property type="match status" value="1"/>
</dbReference>
<evidence type="ECO:0000313" key="4">
    <source>
        <dbReference type="Proteomes" id="UP000236327"/>
    </source>
</evidence>
<name>A0A2K2G4B3_9SPHN</name>
<evidence type="ECO:0000313" key="3">
    <source>
        <dbReference type="EMBL" id="PNU05874.1"/>
    </source>
</evidence>
<gene>
    <name evidence="3" type="ORF">A8V01_13740</name>
</gene>
<dbReference type="AlphaFoldDB" id="A0A2K2G4B3"/>
<dbReference type="Pfam" id="PF00857">
    <property type="entry name" value="Isochorismatase"/>
    <property type="match status" value="1"/>
</dbReference>
<keyword evidence="4" id="KW-1185">Reference proteome</keyword>
<dbReference type="OrthoDB" id="8477867at2"/>
<dbReference type="GO" id="GO:0016787">
    <property type="term" value="F:hydrolase activity"/>
    <property type="evidence" value="ECO:0007669"/>
    <property type="project" value="UniProtKB-KW"/>
</dbReference>
<dbReference type="InterPro" id="IPR036380">
    <property type="entry name" value="Isochorismatase-like_sf"/>
</dbReference>
<feature type="domain" description="Isochorismatase-like" evidence="2">
    <location>
        <begin position="15"/>
        <end position="179"/>
    </location>
</feature>
<proteinExistence type="predicted"/>
<accession>A0A2K2G4B3</accession>
<reference evidence="3 4" key="1">
    <citation type="submission" date="2016-05" db="EMBL/GenBank/DDBJ databases">
        <title>Complete genome sequence of Novosphingobium guangzhouense SA925(T).</title>
        <authorList>
            <person name="Sha S."/>
        </authorList>
    </citation>
    <scope>NUCLEOTIDE SEQUENCE [LARGE SCALE GENOMIC DNA]</scope>
    <source>
        <strain evidence="3 4">SA925</strain>
    </source>
</reference>
<organism evidence="3 4">
    <name type="scientific">Novosphingobium guangzhouense</name>
    <dbReference type="NCBI Taxonomy" id="1850347"/>
    <lineage>
        <taxon>Bacteria</taxon>
        <taxon>Pseudomonadati</taxon>
        <taxon>Pseudomonadota</taxon>
        <taxon>Alphaproteobacteria</taxon>
        <taxon>Sphingomonadales</taxon>
        <taxon>Sphingomonadaceae</taxon>
        <taxon>Novosphingobium</taxon>
    </lineage>
</organism>
<dbReference type="Gene3D" id="3.40.50.850">
    <property type="entry name" value="Isochorismatase-like"/>
    <property type="match status" value="1"/>
</dbReference>
<dbReference type="Proteomes" id="UP000236327">
    <property type="component" value="Unassembled WGS sequence"/>
</dbReference>